<dbReference type="InterPro" id="IPR014525">
    <property type="entry name" value="ETR"/>
</dbReference>
<dbReference type="GO" id="GO:0000155">
    <property type="term" value="F:phosphorelay sensor kinase activity"/>
    <property type="evidence" value="ECO:0007669"/>
    <property type="project" value="InterPro"/>
</dbReference>
<evidence type="ECO:0000256" key="20">
    <source>
        <dbReference type="ARBA" id="ARBA00023157"/>
    </source>
</evidence>
<dbReference type="GeneID" id="113871058"/>
<evidence type="ECO:0000256" key="13">
    <source>
        <dbReference type="ARBA" id="ARBA00022824"/>
    </source>
</evidence>
<evidence type="ECO:0000313" key="37">
    <source>
        <dbReference type="RefSeq" id="XP_027363587.1"/>
    </source>
</evidence>
<dbReference type="SMART" id="SM00065">
    <property type="entry name" value="GAF"/>
    <property type="match status" value="1"/>
</dbReference>
<dbReference type="GO" id="GO:0038199">
    <property type="term" value="F:ethylene receptor activity"/>
    <property type="evidence" value="ECO:0007669"/>
    <property type="project" value="UniProtKB-UniRule"/>
</dbReference>
<dbReference type="AlphaFoldDB" id="A0A8B8M753"/>
<dbReference type="InterPro" id="IPR003018">
    <property type="entry name" value="GAF"/>
</dbReference>
<dbReference type="GO" id="GO:0046872">
    <property type="term" value="F:metal ion binding"/>
    <property type="evidence" value="ECO:0007669"/>
    <property type="project" value="UniProtKB-UniRule"/>
</dbReference>
<dbReference type="Proteomes" id="UP000694853">
    <property type="component" value="Unplaced"/>
</dbReference>
<evidence type="ECO:0000256" key="14">
    <source>
        <dbReference type="ARBA" id="ARBA00022840"/>
    </source>
</evidence>
<evidence type="ECO:0000256" key="16">
    <source>
        <dbReference type="ARBA" id="ARBA00022989"/>
    </source>
</evidence>
<evidence type="ECO:0000256" key="30">
    <source>
        <dbReference type="SAM" id="Phobius"/>
    </source>
</evidence>
<feature type="domain" description="Histidine kinase" evidence="32">
    <location>
        <begin position="374"/>
        <end position="588"/>
    </location>
</feature>
<feature type="coiled-coil region" evidence="29">
    <location>
        <begin position="337"/>
        <end position="367"/>
    </location>
</feature>
<dbReference type="KEGG" id="aprc:113871058"/>
<gene>
    <name evidence="35 36 37" type="primary">LOC113871058</name>
</gene>
<comment type="function">
    <text evidence="22">Ethylene receptor related to bacterial two-component regulators. Acts as a redundant negative regulator of ethylene signaling.</text>
</comment>
<dbReference type="GO" id="GO:0005524">
    <property type="term" value="F:ATP binding"/>
    <property type="evidence" value="ECO:0007669"/>
    <property type="project" value="UniProtKB-UniRule"/>
</dbReference>
<dbReference type="CDD" id="cd16938">
    <property type="entry name" value="HATPase_ETR2_ERS2-EIN4-like"/>
    <property type="match status" value="1"/>
</dbReference>
<dbReference type="GO" id="GO:0010105">
    <property type="term" value="P:negative regulation of ethylene-activated signaling pathway"/>
    <property type="evidence" value="ECO:0007669"/>
    <property type="project" value="UniProtKB-ARBA"/>
</dbReference>
<feature type="cross-link" description="Glycyl lysine isopeptide (Lys-Gly) (interchain with G-Cter in ubiquitin)" evidence="27">
    <location>
        <position position="740"/>
    </location>
</feature>
<protein>
    <recommendedName>
        <fullName evidence="24">Ethylene receptor</fullName>
    </recommendedName>
</protein>
<dbReference type="SUPFAM" id="SSF55781">
    <property type="entry name" value="GAF domain-like"/>
    <property type="match status" value="1"/>
</dbReference>
<dbReference type="InterPro" id="IPR001789">
    <property type="entry name" value="Sig_transdc_resp-reg_receiver"/>
</dbReference>
<evidence type="ECO:0000313" key="35">
    <source>
        <dbReference type="RefSeq" id="XP_027363584.1"/>
    </source>
</evidence>
<evidence type="ECO:0000256" key="1">
    <source>
        <dbReference type="ARBA" id="ARBA00003286"/>
    </source>
</evidence>
<feature type="transmembrane region" description="Helical" evidence="30">
    <location>
        <begin position="75"/>
        <end position="96"/>
    </location>
</feature>
<feature type="binding site" evidence="25">
    <location>
        <position position="89"/>
    </location>
    <ligand>
        <name>Cu cation</name>
        <dbReference type="ChEBI" id="CHEBI:23378"/>
    </ligand>
</feature>
<dbReference type="Pfam" id="PF00512">
    <property type="entry name" value="HisKA"/>
    <property type="match status" value="1"/>
</dbReference>
<keyword evidence="11 24" id="KW-0936">Ethylene signaling pathway</keyword>
<evidence type="ECO:0000256" key="15">
    <source>
        <dbReference type="ARBA" id="ARBA00022843"/>
    </source>
</evidence>
<keyword evidence="9 24" id="KW-0479">Metal-binding</keyword>
<dbReference type="SUPFAM" id="SSF55874">
    <property type="entry name" value="ATPase domain of HSP90 chaperone/DNA topoisomerase II/histidine kinase"/>
    <property type="match status" value="1"/>
</dbReference>
<evidence type="ECO:0000259" key="32">
    <source>
        <dbReference type="PROSITE" id="PS50109"/>
    </source>
</evidence>
<dbReference type="PROSITE" id="PS50109">
    <property type="entry name" value="HIS_KIN"/>
    <property type="match status" value="1"/>
</dbReference>
<feature type="domain" description="Response regulatory" evidence="33">
    <location>
        <begin position="637"/>
        <end position="755"/>
    </location>
</feature>
<keyword evidence="31" id="KW-0732">Signal</keyword>
<dbReference type="SUPFAM" id="SSF47384">
    <property type="entry name" value="Homodimeric domain of signal transducing histidine kinase"/>
    <property type="match status" value="1"/>
</dbReference>
<evidence type="ECO:0000256" key="31">
    <source>
        <dbReference type="SAM" id="SignalP"/>
    </source>
</evidence>
<dbReference type="GO" id="GO:0051740">
    <property type="term" value="F:ethylene binding"/>
    <property type="evidence" value="ECO:0007669"/>
    <property type="project" value="UniProtKB-UniRule"/>
</dbReference>
<feature type="chain" id="PRO_5044666854" description="Ethylene receptor" evidence="31">
    <location>
        <begin position="21"/>
        <end position="762"/>
    </location>
</feature>
<dbReference type="InterPro" id="IPR029016">
    <property type="entry name" value="GAF-like_dom_sf"/>
</dbReference>
<dbReference type="Pfam" id="PF01590">
    <property type="entry name" value="GAF"/>
    <property type="match status" value="1"/>
</dbReference>
<evidence type="ECO:0000259" key="33">
    <source>
        <dbReference type="PROSITE" id="PS50110"/>
    </source>
</evidence>
<dbReference type="InterPro" id="IPR036097">
    <property type="entry name" value="HisK_dim/P_sf"/>
</dbReference>
<comment type="subunit">
    <text evidence="23">Heteromer with ETR1. Binds to MRF3/ECIP1.</text>
</comment>
<proteinExistence type="inferred from homology"/>
<name>A0A8B8M753_ABRPR</name>
<dbReference type="Gene3D" id="3.30.450.40">
    <property type="match status" value="1"/>
</dbReference>
<keyword evidence="5" id="KW-1017">Isopeptide bond</keyword>
<feature type="transmembrane region" description="Helical" evidence="30">
    <location>
        <begin position="51"/>
        <end position="68"/>
    </location>
</feature>
<keyword evidence="18 24" id="KW-0902">Two-component regulatory system</keyword>
<dbReference type="PIRSF" id="PIRSF026389">
    <property type="entry name" value="Ethyln_sen_HK"/>
    <property type="match status" value="1"/>
</dbReference>
<evidence type="ECO:0000256" key="10">
    <source>
        <dbReference type="ARBA" id="ARBA00022741"/>
    </source>
</evidence>
<keyword evidence="14 24" id="KW-0067">ATP-binding</keyword>
<dbReference type="Pfam" id="PF25487">
    <property type="entry name" value="ETR1_N"/>
    <property type="match status" value="1"/>
</dbReference>
<evidence type="ECO:0000313" key="36">
    <source>
        <dbReference type="RefSeq" id="XP_027363585.1"/>
    </source>
</evidence>
<keyword evidence="8 30" id="KW-0812">Transmembrane</keyword>
<evidence type="ECO:0000256" key="4">
    <source>
        <dbReference type="ARBA" id="ARBA00011748"/>
    </source>
</evidence>
<evidence type="ECO:0000313" key="34">
    <source>
        <dbReference type="Proteomes" id="UP000694853"/>
    </source>
</evidence>
<keyword evidence="7 24" id="KW-0808">Transferase</keyword>
<dbReference type="CDD" id="cd00082">
    <property type="entry name" value="HisKA"/>
    <property type="match status" value="1"/>
</dbReference>
<evidence type="ECO:0000256" key="2">
    <source>
        <dbReference type="ARBA" id="ARBA00004477"/>
    </source>
</evidence>
<evidence type="ECO:0000256" key="23">
    <source>
        <dbReference type="ARBA" id="ARBA00062048"/>
    </source>
</evidence>
<feature type="signal peptide" evidence="31">
    <location>
        <begin position="1"/>
        <end position="20"/>
    </location>
</feature>
<reference evidence="34" key="1">
    <citation type="journal article" date="2019" name="Toxins">
        <title>Detection of Abrin-Like and Prepropulchellin-Like Toxin Genes and Transcripts Using Whole Genome Sequencing and Full-Length Transcript Sequencing of Abrus precatorius.</title>
        <authorList>
            <person name="Hovde B.T."/>
            <person name="Daligault H.E."/>
            <person name="Hanschen E.R."/>
            <person name="Kunde Y.A."/>
            <person name="Johnson M.B."/>
            <person name="Starkenburg S.R."/>
            <person name="Johnson S.L."/>
        </authorList>
    </citation>
    <scope>NUCLEOTIDE SEQUENCE [LARGE SCALE GENOMIC DNA]</scope>
</reference>
<evidence type="ECO:0000256" key="18">
    <source>
        <dbReference type="ARBA" id="ARBA00023012"/>
    </source>
</evidence>
<dbReference type="RefSeq" id="XP_027363587.1">
    <property type="nucleotide sequence ID" value="XM_027507786.1"/>
</dbReference>
<evidence type="ECO:0000256" key="9">
    <source>
        <dbReference type="ARBA" id="ARBA00022723"/>
    </source>
</evidence>
<keyword evidence="12 24" id="KW-0418">Kinase</keyword>
<reference evidence="35 36" key="2">
    <citation type="submission" date="2025-04" db="UniProtKB">
        <authorList>
            <consortium name="RefSeq"/>
        </authorList>
    </citation>
    <scope>IDENTIFICATION</scope>
    <source>
        <tissue evidence="35 36">Young leaves</tissue>
    </source>
</reference>
<keyword evidence="6 28" id="KW-0597">Phosphoprotein</keyword>
<feature type="transmembrane region" description="Helical" evidence="30">
    <location>
        <begin position="116"/>
        <end position="137"/>
    </location>
</feature>
<evidence type="ECO:0000256" key="25">
    <source>
        <dbReference type="PIRSR" id="PIRSR026389-2"/>
    </source>
</evidence>
<dbReference type="Gene3D" id="3.40.50.2300">
    <property type="match status" value="1"/>
</dbReference>
<dbReference type="RefSeq" id="XP_027363584.1">
    <property type="nucleotide sequence ID" value="XM_027507783.1"/>
</dbReference>
<sequence length="762" mass="84259">MFKAVASGLLIISILVCVSATDNGFPRCNCDDEASFWTIESILECQRVGDFLISVAYFSIPIELLYFISCSNVPFKWVLIQFIAFIVLCGLTHLLNGWTYGPHTFQLMVALTVSKILTALVSCATAITLITLIPLLLKVKVREFMLKKKTWDLGREVDNIMRQKEAGMHVRMLTQEIRKSLDRHTILYTTLVELSKTLGLQNCAVWMPNVDKTEMNLTHELDGRNFNLSIPITDPDVGRIKTSDGVNILSSDSALAVGSSGVSGEAGPVAAIRMPMLRACNFKGGTPELRQTCYAILVLILPTGPTGEDRSWSNQELEIIKVVADQVAVALSHAAILEESQLMREKLEEQNRALQQAKRNAMMASQARNAFQKVMSDGMRRPMHSILGLLSMIQDDSLKNEQKLIVDAMLRTSNVLSNLINDAMDNSTRDDGRFPLEIRSFGLHSMIKEAACLAKCMCVYRGFGFMVEVEKSLPDNVMGDERRVFQVILHMVGNLLEHNHGGGILVFRVFAETGSQGRNDKGWTTWRPSSSSGDVNIRFEIGINSSDAEVGSSVSSGPGGRKYNSDRVGGRLSFSICKRVVQLMQGNIWLVPCTHGFPQSMSLLLRFQLRQSITIAISEPGESSERTNSNSMLRSLQVLLVDNDDVNRAVTQKLLQKLGCVVTPVSSGFECLTIVGPAGSSLQVILLDLHMPDLDGFEVATRIRKFRSGNWPIIVALTSSAEEDLWERCMQVGINGVIRKPVLLQGIASELRRILMQGSNVL</sequence>
<keyword evidence="13 24" id="KW-0256">Endoplasmic reticulum</keyword>
<keyword evidence="15" id="KW-0832">Ubl conjugation</keyword>
<comment type="similarity">
    <text evidence="3 24">Belongs to the ethylene receptor family.</text>
</comment>
<evidence type="ECO:0000256" key="7">
    <source>
        <dbReference type="ARBA" id="ARBA00022679"/>
    </source>
</evidence>
<dbReference type="RefSeq" id="XP_027363585.1">
    <property type="nucleotide sequence ID" value="XM_027507784.1"/>
</dbReference>
<evidence type="ECO:0000256" key="19">
    <source>
        <dbReference type="ARBA" id="ARBA00023136"/>
    </source>
</evidence>
<dbReference type="InterPro" id="IPR005467">
    <property type="entry name" value="His_kinase_dom"/>
</dbReference>
<evidence type="ECO:0000256" key="8">
    <source>
        <dbReference type="ARBA" id="ARBA00022692"/>
    </source>
</evidence>
<comment type="subcellular location">
    <subcellularLocation>
        <location evidence="2">Endoplasmic reticulum membrane</location>
        <topology evidence="2">Multi-pass membrane protein</topology>
    </subcellularLocation>
</comment>
<dbReference type="InterPro" id="IPR011006">
    <property type="entry name" value="CheY-like_superfamily"/>
</dbReference>
<keyword evidence="21 24" id="KW-0675">Receptor</keyword>
<dbReference type="GO" id="GO:0005789">
    <property type="term" value="C:endoplasmic reticulum membrane"/>
    <property type="evidence" value="ECO:0007669"/>
    <property type="project" value="UniProtKB-SubCell"/>
</dbReference>
<comment type="function">
    <text evidence="1 24">May act early in the ethylene signal transduction pathway, possibly as an ethylene receptor, or as a regulator of the pathway.</text>
</comment>
<feature type="binding site" evidence="25">
    <location>
        <position position="93"/>
    </location>
    <ligand>
        <name>Cu cation</name>
        <dbReference type="ChEBI" id="CHEBI:23378"/>
    </ligand>
</feature>
<dbReference type="SMART" id="SM00388">
    <property type="entry name" value="HisKA"/>
    <property type="match status" value="1"/>
</dbReference>
<dbReference type="InterPro" id="IPR058544">
    <property type="entry name" value="ETR1_N"/>
</dbReference>
<dbReference type="CDD" id="cd19933">
    <property type="entry name" value="REC_ETR-like"/>
    <property type="match status" value="1"/>
</dbReference>
<dbReference type="SMART" id="SM00448">
    <property type="entry name" value="REC"/>
    <property type="match status" value="1"/>
</dbReference>
<evidence type="ECO:0000256" key="11">
    <source>
        <dbReference type="ARBA" id="ARBA00022745"/>
    </source>
</evidence>
<evidence type="ECO:0000256" key="28">
    <source>
        <dbReference type="PROSITE-ProRule" id="PRU00169"/>
    </source>
</evidence>
<comment type="subunit">
    <text evidence="4">Homodimer; disulfide-linked.</text>
</comment>
<dbReference type="PROSITE" id="PS50110">
    <property type="entry name" value="RESPONSE_REGULATORY"/>
    <property type="match status" value="1"/>
</dbReference>
<keyword evidence="29" id="KW-0175">Coiled coil</keyword>
<keyword evidence="19 24" id="KW-0472">Membrane</keyword>
<dbReference type="OrthoDB" id="60033at2759"/>
<keyword evidence="16 30" id="KW-1133">Transmembrane helix</keyword>
<dbReference type="PANTHER" id="PTHR24423:SF633">
    <property type="entry name" value="ETHYLENE RECEPTOR 2"/>
    <property type="match status" value="1"/>
</dbReference>
<comment type="cofactor">
    <cofactor evidence="25">
        <name>Cu cation</name>
        <dbReference type="ChEBI" id="CHEBI:23378"/>
    </cofactor>
    <text evidence="25">Binds 1 copper ion per dimer.</text>
</comment>
<dbReference type="Gene3D" id="1.10.287.130">
    <property type="match status" value="1"/>
</dbReference>
<keyword evidence="20 26" id="KW-1015">Disulfide bond</keyword>
<evidence type="ECO:0000256" key="5">
    <source>
        <dbReference type="ARBA" id="ARBA00022499"/>
    </source>
</evidence>
<dbReference type="InterPro" id="IPR003661">
    <property type="entry name" value="HisK_dim/P_dom"/>
</dbReference>
<evidence type="ECO:0000256" key="17">
    <source>
        <dbReference type="ARBA" id="ARBA00023008"/>
    </source>
</evidence>
<evidence type="ECO:0000256" key="26">
    <source>
        <dbReference type="PIRSR" id="PIRSR026389-3"/>
    </source>
</evidence>
<evidence type="ECO:0000256" key="21">
    <source>
        <dbReference type="ARBA" id="ARBA00023170"/>
    </source>
</evidence>
<dbReference type="GO" id="GO:0004674">
    <property type="term" value="F:protein serine/threonine kinase activity"/>
    <property type="evidence" value="ECO:0007669"/>
    <property type="project" value="UniProtKB-ARBA"/>
</dbReference>
<evidence type="ECO:0000256" key="24">
    <source>
        <dbReference type="PIRNR" id="PIRNR026389"/>
    </source>
</evidence>
<evidence type="ECO:0000256" key="6">
    <source>
        <dbReference type="ARBA" id="ARBA00022553"/>
    </source>
</evidence>
<organism evidence="34 37">
    <name type="scientific">Abrus precatorius</name>
    <name type="common">Indian licorice</name>
    <name type="synonym">Glycine abrus</name>
    <dbReference type="NCBI Taxonomy" id="3816"/>
    <lineage>
        <taxon>Eukaryota</taxon>
        <taxon>Viridiplantae</taxon>
        <taxon>Streptophyta</taxon>
        <taxon>Embryophyta</taxon>
        <taxon>Tracheophyta</taxon>
        <taxon>Spermatophyta</taxon>
        <taxon>Magnoliopsida</taxon>
        <taxon>eudicotyledons</taxon>
        <taxon>Gunneridae</taxon>
        <taxon>Pentapetalae</taxon>
        <taxon>rosids</taxon>
        <taxon>fabids</taxon>
        <taxon>Fabales</taxon>
        <taxon>Fabaceae</taxon>
        <taxon>Papilionoideae</taxon>
        <taxon>50 kb inversion clade</taxon>
        <taxon>NPAAA clade</taxon>
        <taxon>indigoferoid/millettioid clade</taxon>
        <taxon>Abreae</taxon>
        <taxon>Abrus</taxon>
    </lineage>
</organism>
<evidence type="ECO:0000256" key="22">
    <source>
        <dbReference type="ARBA" id="ARBA00056860"/>
    </source>
</evidence>
<dbReference type="InterPro" id="IPR036890">
    <property type="entry name" value="HATPase_C_sf"/>
</dbReference>
<dbReference type="Pfam" id="PF00072">
    <property type="entry name" value="Response_reg"/>
    <property type="match status" value="1"/>
</dbReference>
<feature type="modified residue" description="4-aspartylphosphate" evidence="28">
    <location>
        <position position="688"/>
    </location>
</feature>
<accession>A0A8B8M753</accession>
<evidence type="ECO:0000256" key="27">
    <source>
        <dbReference type="PIRSR" id="PIRSR026389-4"/>
    </source>
</evidence>
<keyword evidence="17 24" id="KW-0186">Copper</keyword>
<evidence type="ECO:0000256" key="29">
    <source>
        <dbReference type="SAM" id="Coils"/>
    </source>
</evidence>
<dbReference type="Gene3D" id="3.30.565.10">
    <property type="entry name" value="Histidine kinase-like ATPase, C-terminal domain"/>
    <property type="match status" value="1"/>
</dbReference>
<keyword evidence="10 24" id="KW-0547">Nucleotide-binding</keyword>
<keyword evidence="34" id="KW-1185">Reference proteome</keyword>
<evidence type="ECO:0000256" key="3">
    <source>
        <dbReference type="ARBA" id="ARBA00009842"/>
    </source>
</evidence>
<dbReference type="FunFam" id="1.10.287.130:FF:000087">
    <property type="entry name" value="Ethylene receptor 4"/>
    <property type="match status" value="1"/>
</dbReference>
<dbReference type="PANTHER" id="PTHR24423">
    <property type="entry name" value="TWO-COMPONENT SENSOR HISTIDINE KINASE"/>
    <property type="match status" value="1"/>
</dbReference>
<dbReference type="SUPFAM" id="SSF52172">
    <property type="entry name" value="CheY-like"/>
    <property type="match status" value="1"/>
</dbReference>
<evidence type="ECO:0000256" key="12">
    <source>
        <dbReference type="ARBA" id="ARBA00022777"/>
    </source>
</evidence>
<dbReference type="FunFam" id="3.40.50.2300:FF:000240">
    <property type="entry name" value="Ethylene receptor"/>
    <property type="match status" value="1"/>
</dbReference>
<feature type="disulfide bond" description="Interchain" evidence="26">
    <location>
        <position position="30"/>
    </location>
</feature>
<feature type="disulfide bond" description="Interchain" evidence="26">
    <location>
        <position position="28"/>
    </location>
</feature>